<evidence type="ECO:0000256" key="5">
    <source>
        <dbReference type="ARBA" id="ARBA00023136"/>
    </source>
</evidence>
<dbReference type="PANTHER" id="PTHR14437">
    <property type="entry name" value="TRANSMEMBRANE PROTEIN 168"/>
    <property type="match status" value="1"/>
</dbReference>
<gene>
    <name evidence="10" type="primary">tmem168b</name>
</gene>
<evidence type="ECO:0000256" key="7">
    <source>
        <dbReference type="ARBA" id="ARBA00023242"/>
    </source>
</evidence>
<sequence length="700" mass="78819">MLRFLRYCFSHCLHAAMTRLEEVNGEVSVWSSVRWLGYLSGLSLLVSICLGLYVRWEHTGESVLLVLCVLALLGLAVASVLYYYYSMERVSFFLLHLCYGFLLGLLCFLNSAALERDVKEQAANYLLLLSVGLRTLWALLERLLGRTRYRPAFLTLAERSELVGFAAASTALRVQQSFSVAVLLVALAAVMIVLRVKVFLALPNLVCFASITGALFVKSLNVTTNPFALSCFFSLLICDPLLDFCFSGLTLTERWQSLLRSRALWRRLSLLPLLLVEVAFTVLAAQKLSEPDSGYLVILGFVLLVLFWVVFHMVFFLTAWGFHTKLSDCQRLYPSHGLEDTSMDKVMASKGMRHFCLISERLLALALASTIAVAALCWQASSCIFMSTFLLILLLESLFHGLFYELGNSLGGTCVGYAVVIPTNFCSPDGQPMLLPPGQVDQLNRRSTGMLSNIQRFFACHLIENFGCDYSTSGLTLDTLQAKIKSFLEFRTADGPRHDTYVIFYSGHTHRSGEWALAGGDVLRLNQLLDWWREKNSSSYSRLIVVLDCDNSLPWVKEVRSVEGPYVAVQGATLTREGNVELEDAPQLGDFTSQWVEYNCNPNSSIQWSERGRVVSANYGISKHWSDYTLPLPTGSDVTNHWSMYFPQIMYPVVQLVLWPSEQNSTWLCSFCLRYVKRIKLNWFPPAVLDTEQGFKLVRS</sequence>
<feature type="transmembrane region" description="Helical" evidence="8">
    <location>
        <begin position="91"/>
        <end position="110"/>
    </location>
</feature>
<feature type="transmembrane region" description="Helical" evidence="8">
    <location>
        <begin position="264"/>
        <end position="285"/>
    </location>
</feature>
<dbReference type="RefSeq" id="XP_013886431.1">
    <property type="nucleotide sequence ID" value="XM_014030977.1"/>
</dbReference>
<feature type="transmembrane region" description="Helical" evidence="8">
    <location>
        <begin position="297"/>
        <end position="322"/>
    </location>
</feature>
<evidence type="ECO:0000256" key="3">
    <source>
        <dbReference type="ARBA" id="ARBA00022692"/>
    </source>
</evidence>
<dbReference type="FunCoup" id="A0A2I4D2G1">
    <property type="interactions" value="759"/>
</dbReference>
<keyword evidence="3 8" id="KW-0812">Transmembrane</keyword>
<dbReference type="AlphaFoldDB" id="A0A2I4D2G1"/>
<protein>
    <submittedName>
        <fullName evidence="10">Transmembrane protein 168</fullName>
    </submittedName>
</protein>
<accession>A0A2I4D2G1</accession>
<dbReference type="InterPro" id="IPR029713">
    <property type="entry name" value="TMEM168"/>
</dbReference>
<dbReference type="KEGG" id="alim:106534362"/>
<evidence type="ECO:0000256" key="6">
    <source>
        <dbReference type="ARBA" id="ARBA00023180"/>
    </source>
</evidence>
<dbReference type="GO" id="GO:0031965">
    <property type="term" value="C:nuclear membrane"/>
    <property type="evidence" value="ECO:0007669"/>
    <property type="project" value="UniProtKB-SubCell"/>
</dbReference>
<name>A0A2I4D2G1_AUSLI</name>
<organism evidence="9 10">
    <name type="scientific">Austrofundulus limnaeus</name>
    <name type="common">Annual killifish</name>
    <dbReference type="NCBI Taxonomy" id="52670"/>
    <lineage>
        <taxon>Eukaryota</taxon>
        <taxon>Metazoa</taxon>
        <taxon>Chordata</taxon>
        <taxon>Craniata</taxon>
        <taxon>Vertebrata</taxon>
        <taxon>Euteleostomi</taxon>
        <taxon>Actinopterygii</taxon>
        <taxon>Neopterygii</taxon>
        <taxon>Teleostei</taxon>
        <taxon>Neoteleostei</taxon>
        <taxon>Acanthomorphata</taxon>
        <taxon>Ovalentaria</taxon>
        <taxon>Atherinomorphae</taxon>
        <taxon>Cyprinodontiformes</taxon>
        <taxon>Rivulidae</taxon>
        <taxon>Austrofundulus</taxon>
    </lineage>
</organism>
<reference evidence="10" key="1">
    <citation type="submission" date="2025-08" db="UniProtKB">
        <authorList>
            <consortium name="RefSeq"/>
        </authorList>
    </citation>
    <scope>IDENTIFICATION</scope>
    <source>
        <strain evidence="10">Quisiro</strain>
        <tissue evidence="10">Liver</tissue>
    </source>
</reference>
<proteinExistence type="inferred from homology"/>
<evidence type="ECO:0000313" key="9">
    <source>
        <dbReference type="Proteomes" id="UP000192220"/>
    </source>
</evidence>
<evidence type="ECO:0000313" key="10">
    <source>
        <dbReference type="RefSeq" id="XP_013886431.1"/>
    </source>
</evidence>
<keyword evidence="7" id="KW-0539">Nucleus</keyword>
<dbReference type="OrthoDB" id="5967342at2759"/>
<comment type="subcellular location">
    <subcellularLocation>
        <location evidence="1">Nucleus membrane</location>
        <topology evidence="1">Multi-pass membrane protein</topology>
    </subcellularLocation>
</comment>
<feature type="transmembrane region" description="Helical" evidence="8">
    <location>
        <begin position="63"/>
        <end position="85"/>
    </location>
</feature>
<keyword evidence="5 8" id="KW-0472">Membrane</keyword>
<keyword evidence="4 8" id="KW-1133">Transmembrane helix</keyword>
<evidence type="ECO:0000256" key="4">
    <source>
        <dbReference type="ARBA" id="ARBA00022989"/>
    </source>
</evidence>
<evidence type="ECO:0000256" key="1">
    <source>
        <dbReference type="ARBA" id="ARBA00004232"/>
    </source>
</evidence>
<evidence type="ECO:0000256" key="2">
    <source>
        <dbReference type="ARBA" id="ARBA00007329"/>
    </source>
</evidence>
<dbReference type="CTD" id="558640"/>
<feature type="transmembrane region" description="Helical" evidence="8">
    <location>
        <begin position="35"/>
        <end position="56"/>
    </location>
</feature>
<keyword evidence="9" id="KW-1185">Reference proteome</keyword>
<feature type="transmembrane region" description="Helical" evidence="8">
    <location>
        <begin position="362"/>
        <end position="395"/>
    </location>
</feature>
<dbReference type="InParanoid" id="A0A2I4D2G1"/>
<feature type="transmembrane region" description="Helical" evidence="8">
    <location>
        <begin position="227"/>
        <end position="252"/>
    </location>
</feature>
<comment type="similarity">
    <text evidence="2">Belongs to the TMEM168 family.</text>
</comment>
<feature type="transmembrane region" description="Helical" evidence="8">
    <location>
        <begin position="177"/>
        <end position="194"/>
    </location>
</feature>
<dbReference type="Proteomes" id="UP000192220">
    <property type="component" value="Unplaced"/>
</dbReference>
<feature type="transmembrane region" description="Helical" evidence="8">
    <location>
        <begin position="201"/>
        <end position="221"/>
    </location>
</feature>
<evidence type="ECO:0000256" key="8">
    <source>
        <dbReference type="SAM" id="Phobius"/>
    </source>
</evidence>
<dbReference type="PANTHER" id="PTHR14437:SF3">
    <property type="entry name" value="TRANSMEMBRANE PROTEIN 168"/>
    <property type="match status" value="1"/>
</dbReference>
<feature type="transmembrane region" description="Helical" evidence="8">
    <location>
        <begin position="122"/>
        <end position="140"/>
    </location>
</feature>
<keyword evidence="6" id="KW-0325">Glycoprotein</keyword>